<protein>
    <submittedName>
        <fullName evidence="1">Uncharacterized protein</fullName>
    </submittedName>
</protein>
<name>A0A0E9SS64_ANGAN</name>
<reference evidence="1" key="1">
    <citation type="submission" date="2014-11" db="EMBL/GenBank/DDBJ databases">
        <authorList>
            <person name="Amaro Gonzalez C."/>
        </authorList>
    </citation>
    <scope>NUCLEOTIDE SEQUENCE</scope>
</reference>
<dbReference type="EMBL" id="GBXM01064421">
    <property type="protein sequence ID" value="JAH44156.1"/>
    <property type="molecule type" value="Transcribed_RNA"/>
</dbReference>
<reference evidence="1" key="2">
    <citation type="journal article" date="2015" name="Fish Shellfish Immunol.">
        <title>Early steps in the European eel (Anguilla anguilla)-Vibrio vulnificus interaction in the gills: Role of the RtxA13 toxin.</title>
        <authorList>
            <person name="Callol A."/>
            <person name="Pajuelo D."/>
            <person name="Ebbesson L."/>
            <person name="Teles M."/>
            <person name="MacKenzie S."/>
            <person name="Amaro C."/>
        </authorList>
    </citation>
    <scope>NUCLEOTIDE SEQUENCE</scope>
</reference>
<proteinExistence type="predicted"/>
<dbReference type="AlphaFoldDB" id="A0A0E9SS64"/>
<evidence type="ECO:0000313" key="1">
    <source>
        <dbReference type="EMBL" id="JAH44156.1"/>
    </source>
</evidence>
<organism evidence="1">
    <name type="scientific">Anguilla anguilla</name>
    <name type="common">European freshwater eel</name>
    <name type="synonym">Muraena anguilla</name>
    <dbReference type="NCBI Taxonomy" id="7936"/>
    <lineage>
        <taxon>Eukaryota</taxon>
        <taxon>Metazoa</taxon>
        <taxon>Chordata</taxon>
        <taxon>Craniata</taxon>
        <taxon>Vertebrata</taxon>
        <taxon>Euteleostomi</taxon>
        <taxon>Actinopterygii</taxon>
        <taxon>Neopterygii</taxon>
        <taxon>Teleostei</taxon>
        <taxon>Anguilliformes</taxon>
        <taxon>Anguillidae</taxon>
        <taxon>Anguilla</taxon>
    </lineage>
</organism>
<accession>A0A0E9SS64</accession>
<sequence length="94" mass="10442">MPFSKSGLSSKPFCLIKTREALKRHLYIKKINLAPSMGQNMSNSQSSDLLLQPRPCMNTTANSGECRHPQFSYEACGAFSLLLFTQQTTAKLAE</sequence>